<evidence type="ECO:0000259" key="1">
    <source>
        <dbReference type="PROSITE" id="PS51644"/>
    </source>
</evidence>
<name>A0A0C2IM36_THEKT</name>
<dbReference type="Proteomes" id="UP000031668">
    <property type="component" value="Unassembled WGS sequence"/>
</dbReference>
<evidence type="ECO:0000313" key="2">
    <source>
        <dbReference type="EMBL" id="KII66484.1"/>
    </source>
</evidence>
<sequence>MKQPQQTICIGGSRTLNFVDESFLLLLKMEVIKNEIRSVLVSCRVPLSIKELIQQYKHLTGKALQCRELGYNDIECLIMDIPDVIDTVWSNGELKLICKRDKSDVAVEALINVLKHSKKSRTGHHISSNRSLQLDLFINRQWQDYVCRILEEKGKISIDKLSEELGALKIENPEKRLTLAGALKRSWNFQVDSENSTVELKFDHDILLKIILKILDLHPEGIRLEEFRPIIDDYLKRPFKLEMFGFTTFHSLFLYYSNHVTISVSKNGFFTIFSKKCKV</sequence>
<reference evidence="2 3" key="1">
    <citation type="journal article" date="2014" name="Genome Biol. Evol.">
        <title>The genome of the myxosporean Thelohanellus kitauei shows adaptations to nutrient acquisition within its fish host.</title>
        <authorList>
            <person name="Yang Y."/>
            <person name="Xiong J."/>
            <person name="Zhou Z."/>
            <person name="Huo F."/>
            <person name="Miao W."/>
            <person name="Ran C."/>
            <person name="Liu Y."/>
            <person name="Zhang J."/>
            <person name="Feng J."/>
            <person name="Wang M."/>
            <person name="Wang M."/>
            <person name="Wang L."/>
            <person name="Yao B."/>
        </authorList>
    </citation>
    <scope>NUCLEOTIDE SEQUENCE [LARGE SCALE GENOMIC DNA]</scope>
    <source>
        <strain evidence="2">Wuqing</strain>
    </source>
</reference>
<dbReference type="OrthoDB" id="10052065at2759"/>
<proteinExistence type="predicted"/>
<dbReference type="AlphaFoldDB" id="A0A0C2IM36"/>
<evidence type="ECO:0000313" key="3">
    <source>
        <dbReference type="Proteomes" id="UP000031668"/>
    </source>
</evidence>
<gene>
    <name evidence="2" type="ORF">RF11_15943</name>
</gene>
<dbReference type="EMBL" id="JWZT01003512">
    <property type="protein sequence ID" value="KII66484.1"/>
    <property type="molecule type" value="Genomic_DNA"/>
</dbReference>
<organism evidence="2 3">
    <name type="scientific">Thelohanellus kitauei</name>
    <name type="common">Myxosporean</name>
    <dbReference type="NCBI Taxonomy" id="669202"/>
    <lineage>
        <taxon>Eukaryota</taxon>
        <taxon>Metazoa</taxon>
        <taxon>Cnidaria</taxon>
        <taxon>Myxozoa</taxon>
        <taxon>Myxosporea</taxon>
        <taxon>Bivalvulida</taxon>
        <taxon>Platysporina</taxon>
        <taxon>Myxobolidae</taxon>
        <taxon>Thelohanellus</taxon>
    </lineage>
</organism>
<accession>A0A0C2IM36</accession>
<dbReference type="Pfam" id="PF12872">
    <property type="entry name" value="OST-HTH"/>
    <property type="match status" value="1"/>
</dbReference>
<keyword evidence="3" id="KW-1185">Reference proteome</keyword>
<dbReference type="PROSITE" id="PS51644">
    <property type="entry name" value="HTH_OST"/>
    <property type="match status" value="1"/>
</dbReference>
<dbReference type="InterPro" id="IPR041966">
    <property type="entry name" value="LOTUS-like"/>
</dbReference>
<dbReference type="Gene3D" id="3.30.420.610">
    <property type="entry name" value="LOTUS domain-like"/>
    <property type="match status" value="2"/>
</dbReference>
<protein>
    <recommendedName>
        <fullName evidence="1">HTH OST-type domain-containing protein</fullName>
    </recommendedName>
</protein>
<comment type="caution">
    <text evidence="2">The sequence shown here is derived from an EMBL/GenBank/DDBJ whole genome shotgun (WGS) entry which is preliminary data.</text>
</comment>
<dbReference type="InterPro" id="IPR025605">
    <property type="entry name" value="OST-HTH/LOTUS_dom"/>
</dbReference>
<feature type="domain" description="HTH OST-type" evidence="1">
    <location>
        <begin position="28"/>
        <end position="101"/>
    </location>
</feature>